<evidence type="ECO:0000256" key="1">
    <source>
        <dbReference type="ARBA" id="ARBA00022723"/>
    </source>
</evidence>
<dbReference type="GO" id="GO:0008270">
    <property type="term" value="F:zinc ion binding"/>
    <property type="evidence" value="ECO:0007669"/>
    <property type="project" value="UniProtKB-KW"/>
</dbReference>
<evidence type="ECO:0000313" key="7">
    <source>
        <dbReference type="Proteomes" id="UP001331761"/>
    </source>
</evidence>
<feature type="domain" description="CHHC U11-48K-type" evidence="5">
    <location>
        <begin position="145"/>
        <end position="172"/>
    </location>
</feature>
<feature type="compositionally biased region" description="Basic and acidic residues" evidence="4">
    <location>
        <begin position="79"/>
        <end position="92"/>
    </location>
</feature>
<dbReference type="InterPro" id="IPR022776">
    <property type="entry name" value="TRM13/UPF0224_CHHC_Znf_dom"/>
</dbReference>
<dbReference type="Proteomes" id="UP001331761">
    <property type="component" value="Unassembled WGS sequence"/>
</dbReference>
<evidence type="ECO:0000259" key="5">
    <source>
        <dbReference type="PROSITE" id="PS51800"/>
    </source>
</evidence>
<comment type="caution">
    <text evidence="6">The sequence shown here is derived from an EMBL/GenBank/DDBJ whole genome shotgun (WGS) entry which is preliminary data.</text>
</comment>
<reference evidence="6 7" key="1">
    <citation type="submission" date="2019-10" db="EMBL/GenBank/DDBJ databases">
        <title>Assembly and Annotation for the nematode Trichostrongylus colubriformis.</title>
        <authorList>
            <person name="Martin J."/>
        </authorList>
    </citation>
    <scope>NUCLEOTIDE SEQUENCE [LARGE SCALE GENOMIC DNA]</scope>
    <source>
        <strain evidence="6">G859</strain>
        <tissue evidence="6">Whole worm</tissue>
    </source>
</reference>
<accession>A0AAN8ISE9</accession>
<evidence type="ECO:0000256" key="2">
    <source>
        <dbReference type="ARBA" id="ARBA00022771"/>
    </source>
</evidence>
<protein>
    <recommendedName>
        <fullName evidence="5">CHHC U11-48K-type domain-containing protein</fullName>
    </recommendedName>
</protein>
<dbReference type="AlphaFoldDB" id="A0AAN8ISE9"/>
<evidence type="ECO:0000313" key="6">
    <source>
        <dbReference type="EMBL" id="KAK5979862.1"/>
    </source>
</evidence>
<gene>
    <name evidence="6" type="ORF">GCK32_008907</name>
</gene>
<feature type="compositionally biased region" description="Basic and acidic residues" evidence="4">
    <location>
        <begin position="51"/>
        <end position="60"/>
    </location>
</feature>
<proteinExistence type="predicted"/>
<keyword evidence="2" id="KW-0863">Zinc-finger</keyword>
<keyword evidence="7" id="KW-1185">Reference proteome</keyword>
<dbReference type="EMBL" id="WIXE01007914">
    <property type="protein sequence ID" value="KAK5979862.1"/>
    <property type="molecule type" value="Genomic_DNA"/>
</dbReference>
<evidence type="ECO:0000256" key="4">
    <source>
        <dbReference type="SAM" id="MobiDB-lite"/>
    </source>
</evidence>
<feature type="region of interest" description="Disordered" evidence="4">
    <location>
        <begin position="47"/>
        <end position="127"/>
    </location>
</feature>
<keyword evidence="1" id="KW-0479">Metal-binding</keyword>
<organism evidence="6 7">
    <name type="scientific">Trichostrongylus colubriformis</name>
    <name type="common">Black scour worm</name>
    <dbReference type="NCBI Taxonomy" id="6319"/>
    <lineage>
        <taxon>Eukaryota</taxon>
        <taxon>Metazoa</taxon>
        <taxon>Ecdysozoa</taxon>
        <taxon>Nematoda</taxon>
        <taxon>Chromadorea</taxon>
        <taxon>Rhabditida</taxon>
        <taxon>Rhabditina</taxon>
        <taxon>Rhabditomorpha</taxon>
        <taxon>Strongyloidea</taxon>
        <taxon>Trichostrongylidae</taxon>
        <taxon>Trichostrongylus</taxon>
    </lineage>
</organism>
<keyword evidence="3" id="KW-0862">Zinc</keyword>
<dbReference type="PROSITE" id="PS51800">
    <property type="entry name" value="ZF_CHHC_U11_48K"/>
    <property type="match status" value="1"/>
</dbReference>
<sequence>MEKRTLQTKLGWEGHFAAFLFTRLQWCVVILRLKMSNYTNGVHSVHQQYRSRREREERTDPPLGTYIIPVGSSNGQHNSRVDDRRYEPEFQRHNGIPGPPQQGYRSDNRVMNPPNSRPSANDLEAKSKENRTLAKHSPFIKGDCVVMCRYNPTHILDVVNIDHHQRHCKDRRRLEEFGCSFRERYACKRVSVSVDVETEMQAEATTPFASLHCIDVLLILSLDEGLSVHRSELASSRKQLLEQNCTNCGEILLQCNTQQGDHLIGNHCWPSLLLVDIRGSRIHQLSAMFSVTCHCRYLMHCSSCCYHSR</sequence>
<evidence type="ECO:0000256" key="3">
    <source>
        <dbReference type="ARBA" id="ARBA00022833"/>
    </source>
</evidence>
<name>A0AAN8ISE9_TRICO</name>